<evidence type="ECO:0000256" key="2">
    <source>
        <dbReference type="ARBA" id="ARBA00022642"/>
    </source>
</evidence>
<keyword evidence="4" id="KW-0378">Hydrolase</keyword>
<protein>
    <recommendedName>
        <fullName evidence="6">nicotinamidase</fullName>
        <ecNumber evidence="6">3.5.1.19</ecNumber>
    </recommendedName>
    <alternativeName>
        <fullName evidence="7">Nicotinamide deamidase</fullName>
    </alternativeName>
</protein>
<dbReference type="AlphaFoldDB" id="A0A0A0C3K4"/>
<dbReference type="GO" id="GO:0008936">
    <property type="term" value="F:nicotinamidase activity"/>
    <property type="evidence" value="ECO:0007669"/>
    <property type="project" value="UniProtKB-EC"/>
</dbReference>
<dbReference type="RefSeq" id="WP_035057852.1">
    <property type="nucleotide sequence ID" value="NZ_AXCZ01000018.1"/>
</dbReference>
<reference evidence="9 10" key="1">
    <citation type="submission" date="2013-08" db="EMBL/GenBank/DDBJ databases">
        <title>Genome sequencing of Cellulomonas bogoriensis 69B4.</title>
        <authorList>
            <person name="Chen F."/>
            <person name="Li Y."/>
            <person name="Wang G."/>
        </authorList>
    </citation>
    <scope>NUCLEOTIDE SEQUENCE [LARGE SCALE GENOMIC DNA]</scope>
    <source>
        <strain evidence="9 10">69B4</strain>
    </source>
</reference>
<dbReference type="PANTHER" id="PTHR11080:SF2">
    <property type="entry name" value="LD05707P"/>
    <property type="match status" value="1"/>
</dbReference>
<feature type="domain" description="Isochorismatase-like" evidence="8">
    <location>
        <begin position="8"/>
        <end position="193"/>
    </location>
</feature>
<sequence length="194" mass="20635">MDTSQRRALLVVDVQPTFCEGGALGVTGGDAVATRVADHVRTHRDRYVLVATTQDWHVDPGSHFSDEPDYVDSWPPHGVAGTAEAELHPALGEVQADVTIKKGRYDAGYSGFGGTDEDGRDLAAALRDAQVTHVDVVGIAESHCVRATALDALEHGWQVRVLTDLTVPVSPELGQAARAEMRSAGVELVTSDQA</sequence>
<evidence type="ECO:0000313" key="10">
    <source>
        <dbReference type="Proteomes" id="UP000054314"/>
    </source>
</evidence>
<dbReference type="PANTHER" id="PTHR11080">
    <property type="entry name" value="PYRAZINAMIDASE/NICOTINAMIDASE"/>
    <property type="match status" value="1"/>
</dbReference>
<dbReference type="OrthoDB" id="9791276at2"/>
<accession>A0A0A0C3K4</accession>
<dbReference type="InterPro" id="IPR036380">
    <property type="entry name" value="Isochorismatase-like_sf"/>
</dbReference>
<dbReference type="InterPro" id="IPR052347">
    <property type="entry name" value="Isochorismatase_Nicotinamidase"/>
</dbReference>
<dbReference type="GO" id="GO:0019363">
    <property type="term" value="P:pyridine nucleotide biosynthetic process"/>
    <property type="evidence" value="ECO:0007669"/>
    <property type="project" value="UniProtKB-KW"/>
</dbReference>
<comment type="pathway">
    <text evidence="5">Cofactor biosynthesis; nicotinate biosynthesis; nicotinate from nicotinamide: step 1/1.</text>
</comment>
<evidence type="ECO:0000256" key="4">
    <source>
        <dbReference type="ARBA" id="ARBA00022801"/>
    </source>
</evidence>
<dbReference type="SUPFAM" id="SSF52499">
    <property type="entry name" value="Isochorismatase-like hydrolases"/>
    <property type="match status" value="1"/>
</dbReference>
<comment type="caution">
    <text evidence="9">The sequence shown here is derived from an EMBL/GenBank/DDBJ whole genome shotgun (WGS) entry which is preliminary data.</text>
</comment>
<keyword evidence="10" id="KW-1185">Reference proteome</keyword>
<name>A0A0A0C3K4_9CELL</name>
<comment type="similarity">
    <text evidence="1">Belongs to the isochorismatase family.</text>
</comment>
<proteinExistence type="inferred from homology"/>
<dbReference type="Proteomes" id="UP000054314">
    <property type="component" value="Unassembled WGS sequence"/>
</dbReference>
<dbReference type="Pfam" id="PF00857">
    <property type="entry name" value="Isochorismatase"/>
    <property type="match status" value="1"/>
</dbReference>
<evidence type="ECO:0000256" key="1">
    <source>
        <dbReference type="ARBA" id="ARBA00006336"/>
    </source>
</evidence>
<dbReference type="EMBL" id="AXCZ01000018">
    <property type="protein sequence ID" value="KGM13964.1"/>
    <property type="molecule type" value="Genomic_DNA"/>
</dbReference>
<dbReference type="Gene3D" id="3.40.50.850">
    <property type="entry name" value="Isochorismatase-like"/>
    <property type="match status" value="1"/>
</dbReference>
<evidence type="ECO:0000256" key="3">
    <source>
        <dbReference type="ARBA" id="ARBA00022723"/>
    </source>
</evidence>
<dbReference type="EC" id="3.5.1.19" evidence="6"/>
<evidence type="ECO:0000259" key="8">
    <source>
        <dbReference type="Pfam" id="PF00857"/>
    </source>
</evidence>
<gene>
    <name evidence="9" type="ORF">N869_01975</name>
</gene>
<evidence type="ECO:0000256" key="5">
    <source>
        <dbReference type="ARBA" id="ARBA00037900"/>
    </source>
</evidence>
<organism evidence="9 10">
    <name type="scientific">Cellulomonas bogoriensis 69B4 = DSM 16987</name>
    <dbReference type="NCBI Taxonomy" id="1386082"/>
    <lineage>
        <taxon>Bacteria</taxon>
        <taxon>Bacillati</taxon>
        <taxon>Actinomycetota</taxon>
        <taxon>Actinomycetes</taxon>
        <taxon>Micrococcales</taxon>
        <taxon>Cellulomonadaceae</taxon>
        <taxon>Cellulomonas</taxon>
    </lineage>
</organism>
<keyword evidence="3" id="KW-0479">Metal-binding</keyword>
<evidence type="ECO:0000256" key="6">
    <source>
        <dbReference type="ARBA" id="ARBA00039017"/>
    </source>
</evidence>
<keyword evidence="2" id="KW-0662">Pyridine nucleotide biosynthesis</keyword>
<evidence type="ECO:0000313" key="9">
    <source>
        <dbReference type="EMBL" id="KGM13964.1"/>
    </source>
</evidence>
<dbReference type="InterPro" id="IPR000868">
    <property type="entry name" value="Isochorismatase-like_dom"/>
</dbReference>
<evidence type="ECO:0000256" key="7">
    <source>
        <dbReference type="ARBA" id="ARBA00043224"/>
    </source>
</evidence>
<dbReference type="GO" id="GO:0046872">
    <property type="term" value="F:metal ion binding"/>
    <property type="evidence" value="ECO:0007669"/>
    <property type="project" value="UniProtKB-KW"/>
</dbReference>